<organism evidence="2 3">
    <name type="scientific">Undibacterium pigrum</name>
    <dbReference type="NCBI Taxonomy" id="401470"/>
    <lineage>
        <taxon>Bacteria</taxon>
        <taxon>Pseudomonadati</taxon>
        <taxon>Pseudomonadota</taxon>
        <taxon>Betaproteobacteria</taxon>
        <taxon>Burkholderiales</taxon>
        <taxon>Oxalobacteraceae</taxon>
        <taxon>Undibacterium</taxon>
    </lineage>
</organism>
<keyword evidence="3" id="KW-1185">Reference proteome</keyword>
<dbReference type="RefSeq" id="WP_110257187.1">
    <property type="nucleotide sequence ID" value="NZ_QJKB01000009.1"/>
</dbReference>
<feature type="transmembrane region" description="Helical" evidence="1">
    <location>
        <begin position="263"/>
        <end position="282"/>
    </location>
</feature>
<feature type="transmembrane region" description="Helical" evidence="1">
    <location>
        <begin position="179"/>
        <end position="200"/>
    </location>
</feature>
<dbReference type="EMBL" id="QJKB01000009">
    <property type="protein sequence ID" value="PXX39944.1"/>
    <property type="molecule type" value="Genomic_DNA"/>
</dbReference>
<protein>
    <submittedName>
        <fullName evidence="2">Uncharacterized protein</fullName>
    </submittedName>
</protein>
<name>A0A318IXL6_9BURK</name>
<keyword evidence="1" id="KW-1133">Transmembrane helix</keyword>
<gene>
    <name evidence="2" type="ORF">DFR42_10955</name>
</gene>
<keyword evidence="1" id="KW-0472">Membrane</keyword>
<evidence type="ECO:0000313" key="2">
    <source>
        <dbReference type="EMBL" id="PXX39944.1"/>
    </source>
</evidence>
<dbReference type="AlphaFoldDB" id="A0A318IXL6"/>
<evidence type="ECO:0000256" key="1">
    <source>
        <dbReference type="SAM" id="Phobius"/>
    </source>
</evidence>
<proteinExistence type="predicted"/>
<comment type="caution">
    <text evidence="2">The sequence shown here is derived from an EMBL/GenBank/DDBJ whole genome shotgun (WGS) entry which is preliminary data.</text>
</comment>
<evidence type="ECO:0000313" key="3">
    <source>
        <dbReference type="Proteomes" id="UP000247792"/>
    </source>
</evidence>
<keyword evidence="1" id="KW-0812">Transmembrane</keyword>
<accession>A0A318IXL6</accession>
<feature type="transmembrane region" description="Helical" evidence="1">
    <location>
        <begin position="212"/>
        <end position="234"/>
    </location>
</feature>
<reference evidence="2 3" key="1">
    <citation type="submission" date="2018-05" db="EMBL/GenBank/DDBJ databases">
        <title>Genomic Encyclopedia of Type Strains, Phase IV (KMG-IV): sequencing the most valuable type-strain genomes for metagenomic binning, comparative biology and taxonomic classification.</title>
        <authorList>
            <person name="Goeker M."/>
        </authorList>
    </citation>
    <scope>NUCLEOTIDE SEQUENCE [LARGE SCALE GENOMIC DNA]</scope>
    <source>
        <strain evidence="2 3">DSM 19792</strain>
    </source>
</reference>
<sequence>MTLSQKLLVNIIFDTILEPRKFVANTEVWFTALKFDDTASDKDTIELVTGEKMAFDPLNLKKASVNFEESLARVIDERVAPLVDRSIHQVSNELSEVIRQAGEQVDRNIALLSDEIHSQRSMTKDDIKELIDYSTVQIGAAIDQRILAIKHETSTLINEKVDLLKCELEDAAVASRKSMYANVAISIAAAVLMALVGLVYKKISLGEVNLLNVFRVTLLSCATFTFVLSMLKFIQRWRSMKRVKKGVTTVAIGYMGILRPNGATGLFLLSICLLAAWTWLYLGKI</sequence>
<dbReference type="Proteomes" id="UP000247792">
    <property type="component" value="Unassembled WGS sequence"/>
</dbReference>
<dbReference type="OrthoDB" id="8779265at2"/>